<accession>A0A1F7HFP4</accession>
<reference evidence="9 10" key="1">
    <citation type="journal article" date="2016" name="Nat. Commun.">
        <title>Thousands of microbial genomes shed light on interconnected biogeochemical processes in an aquifer system.</title>
        <authorList>
            <person name="Anantharaman K."/>
            <person name="Brown C.T."/>
            <person name="Hug L.A."/>
            <person name="Sharon I."/>
            <person name="Castelle C.J."/>
            <person name="Probst A.J."/>
            <person name="Thomas B.C."/>
            <person name="Singh A."/>
            <person name="Wilkins M.J."/>
            <person name="Karaoz U."/>
            <person name="Brodie E.L."/>
            <person name="Williams K.H."/>
            <person name="Hubbard S.S."/>
            <person name="Banfield J.F."/>
        </authorList>
    </citation>
    <scope>NUCLEOTIDE SEQUENCE [LARGE SCALE GENOMIC DNA]</scope>
</reference>
<name>A0A1F7HFP4_9BACT</name>
<protein>
    <recommendedName>
        <fullName evidence="8">Thioredoxin domain-containing protein</fullName>
    </recommendedName>
</protein>
<dbReference type="SUPFAM" id="SSF52833">
    <property type="entry name" value="Thioredoxin-like"/>
    <property type="match status" value="1"/>
</dbReference>
<comment type="caution">
    <text evidence="9">The sequence shown here is derived from an EMBL/GenBank/DDBJ whole genome shotgun (WGS) entry which is preliminary data.</text>
</comment>
<evidence type="ECO:0000256" key="4">
    <source>
        <dbReference type="ARBA" id="ARBA00023157"/>
    </source>
</evidence>
<feature type="transmembrane region" description="Helical" evidence="7">
    <location>
        <begin position="18"/>
        <end position="36"/>
    </location>
</feature>
<gene>
    <name evidence="9" type="ORF">A3D08_01395</name>
</gene>
<keyword evidence="7" id="KW-0812">Transmembrane</keyword>
<dbReference type="AlphaFoldDB" id="A0A1F7HFP4"/>
<dbReference type="PROSITE" id="PS51352">
    <property type="entry name" value="THIOREDOXIN_2"/>
    <property type="match status" value="1"/>
</dbReference>
<dbReference type="Pfam" id="PF13462">
    <property type="entry name" value="Thioredoxin_4"/>
    <property type="match status" value="1"/>
</dbReference>
<dbReference type="PANTHER" id="PTHR13887">
    <property type="entry name" value="GLUTATHIONE S-TRANSFERASE KAPPA"/>
    <property type="match status" value="1"/>
</dbReference>
<evidence type="ECO:0000256" key="7">
    <source>
        <dbReference type="SAM" id="Phobius"/>
    </source>
</evidence>
<evidence type="ECO:0000259" key="8">
    <source>
        <dbReference type="PROSITE" id="PS51352"/>
    </source>
</evidence>
<dbReference type="InterPro" id="IPR012336">
    <property type="entry name" value="Thioredoxin-like_fold"/>
</dbReference>
<keyword evidence="7" id="KW-1133">Transmembrane helix</keyword>
<keyword evidence="5" id="KW-0676">Redox-active center</keyword>
<feature type="region of interest" description="Disordered" evidence="6">
    <location>
        <begin position="53"/>
        <end position="77"/>
    </location>
</feature>
<dbReference type="InterPro" id="IPR013766">
    <property type="entry name" value="Thioredoxin_domain"/>
</dbReference>
<evidence type="ECO:0000256" key="1">
    <source>
        <dbReference type="ARBA" id="ARBA00005791"/>
    </source>
</evidence>
<dbReference type="GO" id="GO:0016491">
    <property type="term" value="F:oxidoreductase activity"/>
    <property type="evidence" value="ECO:0007669"/>
    <property type="project" value="UniProtKB-KW"/>
</dbReference>
<evidence type="ECO:0000313" key="10">
    <source>
        <dbReference type="Proteomes" id="UP000178098"/>
    </source>
</evidence>
<organism evidence="9 10">
    <name type="scientific">Candidatus Roizmanbacteria bacterium RIFCSPHIGHO2_02_FULL_43_11</name>
    <dbReference type="NCBI Taxonomy" id="1802043"/>
    <lineage>
        <taxon>Bacteria</taxon>
        <taxon>Candidatus Roizmaniibacteriota</taxon>
    </lineage>
</organism>
<keyword evidence="4" id="KW-1015">Disulfide bond</keyword>
<evidence type="ECO:0000256" key="3">
    <source>
        <dbReference type="ARBA" id="ARBA00023002"/>
    </source>
</evidence>
<dbReference type="Gene3D" id="3.40.30.10">
    <property type="entry name" value="Glutaredoxin"/>
    <property type="match status" value="1"/>
</dbReference>
<feature type="compositionally biased region" description="Basic and acidic residues" evidence="6">
    <location>
        <begin position="64"/>
        <end position="77"/>
    </location>
</feature>
<dbReference type="PANTHER" id="PTHR13887:SF14">
    <property type="entry name" value="DISULFIDE BOND FORMATION PROTEIN D"/>
    <property type="match status" value="1"/>
</dbReference>
<proteinExistence type="inferred from homology"/>
<evidence type="ECO:0000256" key="6">
    <source>
        <dbReference type="SAM" id="MobiDB-lite"/>
    </source>
</evidence>
<keyword evidence="7" id="KW-0472">Membrane</keyword>
<sequence length="250" mass="27385">MAVKQSATSPMDIVKNNTVLVLVIGLALGGVIGHLWTKVQMLENGAAKVAGTTDTAQAQPQQPEEPKELKIKKPDPSTDHWMGPKDARYVHVEYSDFQCPYCKAYLPTFEKFKEDYADKMAFVYRHFPLSFHPLAQPSAEASECVADLGGGDAFWKFHDIVFQTMPDVKEADLPTLAAKAGVNEASFKECFGAKKFTSKVNDQAKEGESAGVNATPTSVIYDMQTGKTAVIAGAYPYEQAKQIVDPFIQL</sequence>
<dbReference type="InterPro" id="IPR036249">
    <property type="entry name" value="Thioredoxin-like_sf"/>
</dbReference>
<keyword evidence="3" id="KW-0560">Oxidoreductase</keyword>
<evidence type="ECO:0000256" key="2">
    <source>
        <dbReference type="ARBA" id="ARBA00022729"/>
    </source>
</evidence>
<comment type="similarity">
    <text evidence="1">Belongs to the thioredoxin family. DsbA subfamily.</text>
</comment>
<feature type="domain" description="Thioredoxin" evidence="8">
    <location>
        <begin position="53"/>
        <end position="249"/>
    </location>
</feature>
<evidence type="ECO:0000256" key="5">
    <source>
        <dbReference type="ARBA" id="ARBA00023284"/>
    </source>
</evidence>
<evidence type="ECO:0000313" key="9">
    <source>
        <dbReference type="EMBL" id="OGK30061.1"/>
    </source>
</evidence>
<keyword evidence="2" id="KW-0732">Signal</keyword>
<dbReference type="Proteomes" id="UP000178098">
    <property type="component" value="Unassembled WGS sequence"/>
</dbReference>
<dbReference type="EMBL" id="MFZT01000035">
    <property type="protein sequence ID" value="OGK30061.1"/>
    <property type="molecule type" value="Genomic_DNA"/>
</dbReference>